<evidence type="ECO:0000259" key="2">
    <source>
        <dbReference type="Pfam" id="PF00501"/>
    </source>
</evidence>
<dbReference type="RefSeq" id="WP_116495371.1">
    <property type="nucleotide sequence ID" value="NZ_QENZ01000003.1"/>
</dbReference>
<accession>A0A7L4UPX3</accession>
<keyword evidence="4" id="KW-1185">Reference proteome</keyword>
<dbReference type="Gene3D" id="3.40.50.12780">
    <property type="entry name" value="N-terminal domain of ligase-like"/>
    <property type="match status" value="1"/>
</dbReference>
<organism evidence="3 4">
    <name type="scientific">Balneicella halophila</name>
    <dbReference type="NCBI Taxonomy" id="1537566"/>
    <lineage>
        <taxon>Bacteria</taxon>
        <taxon>Pseudomonadati</taxon>
        <taxon>Bacteroidota</taxon>
        <taxon>Bacteroidia</taxon>
        <taxon>Bacteroidales</taxon>
        <taxon>Balneicellaceae</taxon>
        <taxon>Balneicella</taxon>
    </lineage>
</organism>
<dbReference type="PANTHER" id="PTHR43201">
    <property type="entry name" value="ACYL-COA SYNTHETASE"/>
    <property type="match status" value="1"/>
</dbReference>
<dbReference type="Pfam" id="PF00501">
    <property type="entry name" value="AMP-binding"/>
    <property type="match status" value="1"/>
</dbReference>
<dbReference type="EMBL" id="QENZ01000003">
    <property type="protein sequence ID" value="PVX51793.1"/>
    <property type="molecule type" value="Genomic_DNA"/>
</dbReference>
<protein>
    <submittedName>
        <fullName evidence="3">O-succinylbenzoic acid--CoA ligase</fullName>
    </submittedName>
</protein>
<comment type="similarity">
    <text evidence="1">Belongs to the ATP-dependent AMP-binding enzyme family.</text>
</comment>
<dbReference type="InterPro" id="IPR045851">
    <property type="entry name" value="AMP-bd_C_sf"/>
</dbReference>
<evidence type="ECO:0000256" key="1">
    <source>
        <dbReference type="ARBA" id="ARBA00006432"/>
    </source>
</evidence>
<gene>
    <name evidence="3" type="ORF">C7377_0079</name>
</gene>
<dbReference type="PANTHER" id="PTHR43201:SF8">
    <property type="entry name" value="ACYL-COA SYNTHETASE FAMILY MEMBER 3"/>
    <property type="match status" value="1"/>
</dbReference>
<feature type="domain" description="AMP-dependent synthetase/ligase" evidence="2">
    <location>
        <begin position="40"/>
        <end position="183"/>
    </location>
</feature>
<reference evidence="3 4" key="1">
    <citation type="submission" date="2018-05" db="EMBL/GenBank/DDBJ databases">
        <title>Genomic Encyclopedia of Type Strains, Phase IV (KMG-IV): sequencing the most valuable type-strain genomes for metagenomic binning, comparative biology and taxonomic classification.</title>
        <authorList>
            <person name="Goeker M."/>
        </authorList>
    </citation>
    <scope>NUCLEOTIDE SEQUENCE [LARGE SCALE GENOMIC DNA]</scope>
    <source>
        <strain evidence="3 4">DSM 28579</strain>
    </source>
</reference>
<evidence type="ECO:0000313" key="3">
    <source>
        <dbReference type="EMBL" id="PVX51793.1"/>
    </source>
</evidence>
<name>A0A7L4UPX3_BALHA</name>
<dbReference type="GO" id="GO:0031956">
    <property type="term" value="F:medium-chain fatty acid-CoA ligase activity"/>
    <property type="evidence" value="ECO:0007669"/>
    <property type="project" value="TreeGrafter"/>
</dbReference>
<dbReference type="AlphaFoldDB" id="A0A7L4UPX3"/>
<dbReference type="Gene3D" id="3.30.300.30">
    <property type="match status" value="1"/>
</dbReference>
<evidence type="ECO:0000313" key="4">
    <source>
        <dbReference type="Proteomes" id="UP000251835"/>
    </source>
</evidence>
<dbReference type="SUPFAM" id="SSF56801">
    <property type="entry name" value="Acetyl-CoA synthetase-like"/>
    <property type="match status" value="1"/>
</dbReference>
<dbReference type="Proteomes" id="UP000251835">
    <property type="component" value="Unassembled WGS sequence"/>
</dbReference>
<dbReference type="GO" id="GO:0006631">
    <property type="term" value="P:fatty acid metabolic process"/>
    <property type="evidence" value="ECO:0007669"/>
    <property type="project" value="TreeGrafter"/>
</dbReference>
<proteinExistence type="inferred from homology"/>
<dbReference type="OrthoDB" id="8870348at2"/>
<keyword evidence="3" id="KW-0436">Ligase</keyword>
<comment type="caution">
    <text evidence="3">The sequence shown here is derived from an EMBL/GenBank/DDBJ whole genome shotgun (WGS) entry which is preliminary data.</text>
</comment>
<sequence length="334" mass="38111">MLLDFSQYAHPEDIVNSTNEFDEKVLLFIRKWHSQKKFTVHTSGSTSTPKSIVHTKEAMVNSAKLTGVFFQFQKGNTALLCLPVTKIAGMMMVVRAIVWKLKLYTLPPKFKLDLNSLPKITFGALIPPQAIENFEHLDRIKTILLGGAGVPEHFQEKIKNHPSKFYLSYGMTETVSHIALRKLNGYDASSSFNVMKNITLSTDEESRLCISAPHLGIDLLKTNDVIKLYSNNTFEFVGRYDNIINSGGLKINTEDIEKQLYPYISKPFYIKGAPDSKLGERVVLFIEDKIWNKKKIEKLKEKFRNLKPKQSAPRDIVFKENFSYTSTGKIIRKI</sequence>
<dbReference type="InterPro" id="IPR042099">
    <property type="entry name" value="ANL_N_sf"/>
</dbReference>
<dbReference type="InterPro" id="IPR000873">
    <property type="entry name" value="AMP-dep_synth/lig_dom"/>
</dbReference>